<dbReference type="RefSeq" id="WP_175361718.1">
    <property type="nucleotide sequence ID" value="NZ_JABFMR010000002.1"/>
</dbReference>
<evidence type="ECO:0000313" key="2">
    <source>
        <dbReference type="Proteomes" id="UP000536720"/>
    </source>
</evidence>
<accession>A0A7Y5Z206</accession>
<protein>
    <submittedName>
        <fullName evidence="1">Uncharacterized protein</fullName>
    </submittedName>
</protein>
<dbReference type="AlphaFoldDB" id="A0A7Y5Z206"/>
<dbReference type="EMBL" id="JABFMR010000002">
    <property type="protein sequence ID" value="NUT85575.1"/>
    <property type="molecule type" value="Genomic_DNA"/>
</dbReference>
<reference evidence="1 2" key="1">
    <citation type="journal article" date="2020" name="Front. Plant Sci.">
        <title>Isolation of Rhizosphere Bacteria That Improve Quality and Water Stress Tolerance in Greenhouse Ornamentals.</title>
        <authorList>
            <person name="Nordstedt N.P."/>
            <person name="Jones M.L."/>
        </authorList>
    </citation>
    <scope>NUCLEOTIDE SEQUENCE [LARGE SCALE GENOMIC DNA]</scope>
    <source>
        <strain evidence="1 2">C7D2</strain>
    </source>
</reference>
<comment type="caution">
    <text evidence="1">The sequence shown here is derived from an EMBL/GenBank/DDBJ whole genome shotgun (WGS) entry which is preliminary data.</text>
</comment>
<proteinExistence type="predicted"/>
<evidence type="ECO:0000313" key="1">
    <source>
        <dbReference type="EMBL" id="NUT85575.1"/>
    </source>
</evidence>
<sequence length="251" mass="28406">MNINKGSDRKSEHKTRMLMNMPLFSSHAERLFTLKKTRVDFAVRVLLGQSLEARGINPHANYLTTLINVSSAEVKSSETLFDVALSCVEEQVLPHYTQGLSNVFSKRYSFAAEDRVKALDLIEFERIVMEIVTSLAEKPSMNLSWRMIKRLTVEDIRGALNIHLPGVNLDEVYVTSFVTHDFGKRVVSSSQQLAEYLLGHFEQDEIPYHSHGSHQAIHAVPFSGSDEHLHPQLTTAHINDLLIRMVPDLLS</sequence>
<name>A0A7Y5Z206_9PSED</name>
<organism evidence="1 2">
    <name type="scientific">Pseudomonas corrugata</name>
    <dbReference type="NCBI Taxonomy" id="47879"/>
    <lineage>
        <taxon>Bacteria</taxon>
        <taxon>Pseudomonadati</taxon>
        <taxon>Pseudomonadota</taxon>
        <taxon>Gammaproteobacteria</taxon>
        <taxon>Pseudomonadales</taxon>
        <taxon>Pseudomonadaceae</taxon>
        <taxon>Pseudomonas</taxon>
    </lineage>
</organism>
<dbReference type="Proteomes" id="UP000536720">
    <property type="component" value="Unassembled WGS sequence"/>
</dbReference>
<gene>
    <name evidence="1" type="ORF">HNO91_04045</name>
</gene>